<proteinExistence type="predicted"/>
<sequence length="144" mass="16015">MEYELYQSKANNASKGLYYARAKYKGVLTLSDLAEHMANHNTPFSKGQIIAILGDMTSCIHELTRQGKKVKLDNLAIFRLAFRAKGVSDVNVFKPENHIINYRFSCTATDDTTSKAAMKRASFAVTQFKPIKLADVSSSTVTKT</sequence>
<dbReference type="Gene3D" id="4.10.520.10">
    <property type="entry name" value="IHF-like DNA-binding proteins"/>
    <property type="match status" value="1"/>
</dbReference>
<protein>
    <submittedName>
        <fullName evidence="3">DNA-binding protein</fullName>
    </submittedName>
</protein>
<dbReference type="InterPro" id="IPR010992">
    <property type="entry name" value="IHF-like_DNA-bd_dom_sf"/>
</dbReference>
<dbReference type="Pfam" id="PF18291">
    <property type="entry name" value="HU-HIG"/>
    <property type="match status" value="1"/>
</dbReference>
<dbReference type="Proteomes" id="UP000286598">
    <property type="component" value="Unassembled WGS sequence"/>
</dbReference>
<dbReference type="GO" id="GO:0003677">
    <property type="term" value="F:DNA binding"/>
    <property type="evidence" value="ECO:0007669"/>
    <property type="project" value="UniProtKB-KW"/>
</dbReference>
<dbReference type="InterPro" id="IPR041607">
    <property type="entry name" value="HU-HIG"/>
</dbReference>
<keyword evidence="1 3" id="KW-0238">DNA-binding</keyword>
<dbReference type="OrthoDB" id="1071815at2"/>
<accession>A0A3R6KBA5</accession>
<evidence type="ECO:0000259" key="2">
    <source>
        <dbReference type="Pfam" id="PF18291"/>
    </source>
</evidence>
<evidence type="ECO:0000313" key="4">
    <source>
        <dbReference type="Proteomes" id="UP000286598"/>
    </source>
</evidence>
<gene>
    <name evidence="3" type="ORF">DW060_00080</name>
</gene>
<evidence type="ECO:0000256" key="1">
    <source>
        <dbReference type="ARBA" id="ARBA00023125"/>
    </source>
</evidence>
<organism evidence="3 4">
    <name type="scientific">Leyella stercorea</name>
    <dbReference type="NCBI Taxonomy" id="363265"/>
    <lineage>
        <taxon>Bacteria</taxon>
        <taxon>Pseudomonadati</taxon>
        <taxon>Bacteroidota</taxon>
        <taxon>Bacteroidia</taxon>
        <taxon>Bacteroidales</taxon>
        <taxon>Prevotellaceae</taxon>
        <taxon>Leyella</taxon>
    </lineage>
</organism>
<comment type="caution">
    <text evidence="3">The sequence shown here is derived from an EMBL/GenBank/DDBJ whole genome shotgun (WGS) entry which is preliminary data.</text>
</comment>
<keyword evidence="4" id="KW-1185">Reference proteome</keyword>
<dbReference type="SUPFAM" id="SSF47729">
    <property type="entry name" value="IHF-like DNA-binding proteins"/>
    <property type="match status" value="1"/>
</dbReference>
<evidence type="ECO:0000313" key="3">
    <source>
        <dbReference type="EMBL" id="RHK53272.1"/>
    </source>
</evidence>
<dbReference type="AlphaFoldDB" id="A0A3R6KBA5"/>
<feature type="domain" description="HU" evidence="2">
    <location>
        <begin position="2"/>
        <end position="104"/>
    </location>
</feature>
<name>A0A3R6KBA5_9BACT</name>
<dbReference type="EMBL" id="QRNO01000001">
    <property type="protein sequence ID" value="RHK53272.1"/>
    <property type="molecule type" value="Genomic_DNA"/>
</dbReference>
<reference evidence="3 4" key="1">
    <citation type="submission" date="2018-08" db="EMBL/GenBank/DDBJ databases">
        <title>A genome reference for cultivated species of the human gut microbiota.</title>
        <authorList>
            <person name="Zou Y."/>
            <person name="Xue W."/>
            <person name="Luo G."/>
        </authorList>
    </citation>
    <scope>NUCLEOTIDE SEQUENCE [LARGE SCALE GENOMIC DNA]</scope>
    <source>
        <strain evidence="3 4">AF42-9</strain>
    </source>
</reference>